<keyword evidence="3" id="KW-1185">Reference proteome</keyword>
<proteinExistence type="predicted"/>
<comment type="caution">
    <text evidence="2">The sequence shown here is derived from an EMBL/GenBank/DDBJ whole genome shotgun (WGS) entry which is preliminary data.</text>
</comment>
<dbReference type="AlphaFoldDB" id="A0A7I9UZ17"/>
<reference evidence="3" key="1">
    <citation type="submission" date="2019-06" db="EMBL/GenBank/DDBJ databases">
        <title>Gordonia isolated from sludge of a wastewater treatment plant.</title>
        <authorList>
            <person name="Tamura T."/>
            <person name="Aoyama K."/>
            <person name="Kang Y."/>
            <person name="Saito S."/>
            <person name="Akiyama N."/>
            <person name="Yazawa K."/>
            <person name="Gonoi T."/>
            <person name="Mikami Y."/>
        </authorList>
    </citation>
    <scope>NUCLEOTIDE SEQUENCE [LARGE SCALE GENOMIC DNA]</scope>
    <source>
        <strain evidence="3">NBRC 107697</strain>
    </source>
</reference>
<dbReference type="Pfam" id="PF18096">
    <property type="entry name" value="Thump_like"/>
    <property type="match status" value="1"/>
</dbReference>
<evidence type="ECO:0000313" key="3">
    <source>
        <dbReference type="Proteomes" id="UP000444980"/>
    </source>
</evidence>
<evidence type="ECO:0000259" key="1">
    <source>
        <dbReference type="Pfam" id="PF18096"/>
    </source>
</evidence>
<sequence>MIAVEDVAFLRSRHGAKALENAAALELTPSTLIADLAELRSRYGSRAPALVETVRCRRRAVGRLRDPEHWLLTDVALQQATAGVVAARRAAEIAARFSGAVVHDVTCSIGAELVELADNGGIGAIIGSDLDPVRLAMAAHNVTGATLLRADALTPTSTADVLIADPARRSSSGTRSFRPDDFSPPLLDVLTTYAGRPLAVKTAPGIDYGTLRARYGFDGQVQITSLDGGVREACLWTELDDGVRQRATVLRVVEGALRVEEVTDLESDDVGVGPAGTWIVDPDGAIVRAGLVRHWAHRHGLWQLDPKIAYLTGDAVPPGERGFAVLEQLPLKEKMLRKALASRDCGSLEILVRGVDVDPDELRKRLRLKGSTPLAMVVTRIGTRAVAFLCEPGWRRPA</sequence>
<feature type="domain" description="THUMP-like" evidence="1">
    <location>
        <begin position="321"/>
        <end position="392"/>
    </location>
</feature>
<dbReference type="OrthoDB" id="9810570at2"/>
<dbReference type="RefSeq" id="WP_161927786.1">
    <property type="nucleotide sequence ID" value="NZ_BJOU01000002.1"/>
</dbReference>
<gene>
    <name evidence="2" type="ORF">nbrc107697_23940</name>
</gene>
<dbReference type="EMBL" id="BJOU01000002">
    <property type="protein sequence ID" value="GED98355.1"/>
    <property type="molecule type" value="Genomic_DNA"/>
</dbReference>
<protein>
    <recommendedName>
        <fullName evidence="1">THUMP-like domain-containing protein</fullName>
    </recommendedName>
</protein>
<dbReference type="InterPro" id="IPR029063">
    <property type="entry name" value="SAM-dependent_MTases_sf"/>
</dbReference>
<organism evidence="2 3">
    <name type="scientific">Gordonia crocea</name>
    <dbReference type="NCBI Taxonomy" id="589162"/>
    <lineage>
        <taxon>Bacteria</taxon>
        <taxon>Bacillati</taxon>
        <taxon>Actinomycetota</taxon>
        <taxon>Actinomycetes</taxon>
        <taxon>Mycobacteriales</taxon>
        <taxon>Gordoniaceae</taxon>
        <taxon>Gordonia</taxon>
    </lineage>
</organism>
<dbReference type="SUPFAM" id="SSF53335">
    <property type="entry name" value="S-adenosyl-L-methionine-dependent methyltransferases"/>
    <property type="match status" value="1"/>
</dbReference>
<evidence type="ECO:0000313" key="2">
    <source>
        <dbReference type="EMBL" id="GED98355.1"/>
    </source>
</evidence>
<dbReference type="Proteomes" id="UP000444980">
    <property type="component" value="Unassembled WGS sequence"/>
</dbReference>
<dbReference type="Gene3D" id="3.40.50.150">
    <property type="entry name" value="Vaccinia Virus protein VP39"/>
    <property type="match status" value="1"/>
</dbReference>
<name>A0A7I9UZ17_9ACTN</name>
<accession>A0A7I9UZ17</accession>
<dbReference type="InterPro" id="IPR041497">
    <property type="entry name" value="Thump-like"/>
</dbReference>